<feature type="domain" description="HhH-GPD" evidence="12">
    <location>
        <begin position="101"/>
        <end position="249"/>
    </location>
</feature>
<feature type="compositionally biased region" description="Polar residues" evidence="10">
    <location>
        <begin position="406"/>
        <end position="417"/>
    </location>
</feature>
<feature type="compositionally biased region" description="Basic residues" evidence="10">
    <location>
        <begin position="440"/>
        <end position="449"/>
    </location>
</feature>
<evidence type="ECO:0000256" key="6">
    <source>
        <dbReference type="ARBA" id="ARBA00023004"/>
    </source>
</evidence>
<feature type="signal peptide" evidence="11">
    <location>
        <begin position="1"/>
        <end position="15"/>
    </location>
</feature>
<feature type="region of interest" description="Disordered" evidence="10">
    <location>
        <begin position="297"/>
        <end position="449"/>
    </location>
</feature>
<dbReference type="GO" id="GO:0006285">
    <property type="term" value="P:base-excision repair, AP site formation"/>
    <property type="evidence" value="ECO:0007669"/>
    <property type="project" value="TreeGrafter"/>
</dbReference>
<keyword evidence="4" id="KW-0227">DNA damage</keyword>
<evidence type="ECO:0000256" key="2">
    <source>
        <dbReference type="ARBA" id="ARBA00022485"/>
    </source>
</evidence>
<evidence type="ECO:0000256" key="4">
    <source>
        <dbReference type="ARBA" id="ARBA00022763"/>
    </source>
</evidence>
<dbReference type="InterPro" id="IPR005759">
    <property type="entry name" value="Nth"/>
</dbReference>
<evidence type="ECO:0000256" key="1">
    <source>
        <dbReference type="ARBA" id="ARBA00008343"/>
    </source>
</evidence>
<reference evidence="13 14" key="1">
    <citation type="journal article" date="2018" name="Mol. Biol. Evol.">
        <title>Analysis of the draft genome of the red seaweed Gracilariopsis chorda provides insights into genome size evolution in Rhodophyta.</title>
        <authorList>
            <person name="Lee J."/>
            <person name="Yang E.C."/>
            <person name="Graf L."/>
            <person name="Yang J.H."/>
            <person name="Qiu H."/>
            <person name="Zel Zion U."/>
            <person name="Chan C.X."/>
            <person name="Stephens T.G."/>
            <person name="Weber A.P.M."/>
            <person name="Boo G.H."/>
            <person name="Boo S.M."/>
            <person name="Kim K.M."/>
            <person name="Shin Y."/>
            <person name="Jung M."/>
            <person name="Lee S.J."/>
            <person name="Yim H.S."/>
            <person name="Lee J.H."/>
            <person name="Bhattacharya D."/>
            <person name="Yoon H.S."/>
        </authorList>
    </citation>
    <scope>NUCLEOTIDE SEQUENCE [LARGE SCALE GENOMIC DNA]</scope>
    <source>
        <strain evidence="13 14">SKKU-2015</strain>
        <tissue evidence="13">Whole body</tissue>
    </source>
</reference>
<accession>A0A2V3IFB4</accession>
<feature type="compositionally biased region" description="Basic residues" evidence="10">
    <location>
        <begin position="317"/>
        <end position="332"/>
    </location>
</feature>
<keyword evidence="8" id="KW-0234">DNA repair</keyword>
<evidence type="ECO:0000313" key="13">
    <source>
        <dbReference type="EMBL" id="PXF40785.1"/>
    </source>
</evidence>
<evidence type="ECO:0000256" key="11">
    <source>
        <dbReference type="SAM" id="SignalP"/>
    </source>
</evidence>
<keyword evidence="13" id="KW-0255">Endonuclease</keyword>
<dbReference type="InterPro" id="IPR003265">
    <property type="entry name" value="HhH-GPD_domain"/>
</dbReference>
<feature type="compositionally biased region" description="Polar residues" evidence="10">
    <location>
        <begin position="342"/>
        <end position="354"/>
    </location>
</feature>
<evidence type="ECO:0000256" key="8">
    <source>
        <dbReference type="ARBA" id="ARBA00023204"/>
    </source>
</evidence>
<dbReference type="Gene3D" id="1.10.340.30">
    <property type="entry name" value="Hypothetical protein, domain 2"/>
    <property type="match status" value="1"/>
</dbReference>
<keyword evidence="14" id="KW-1185">Reference proteome</keyword>
<dbReference type="STRING" id="448386.A0A2V3IFB4"/>
<organism evidence="13 14">
    <name type="scientific">Gracilariopsis chorda</name>
    <dbReference type="NCBI Taxonomy" id="448386"/>
    <lineage>
        <taxon>Eukaryota</taxon>
        <taxon>Rhodophyta</taxon>
        <taxon>Florideophyceae</taxon>
        <taxon>Rhodymeniophycidae</taxon>
        <taxon>Gracilariales</taxon>
        <taxon>Gracilariaceae</taxon>
        <taxon>Gracilariopsis</taxon>
    </lineage>
</organism>
<dbReference type="SUPFAM" id="SSF48150">
    <property type="entry name" value="DNA-glycosylase"/>
    <property type="match status" value="1"/>
</dbReference>
<evidence type="ECO:0000256" key="3">
    <source>
        <dbReference type="ARBA" id="ARBA00022723"/>
    </source>
</evidence>
<dbReference type="Gene3D" id="1.10.1670.10">
    <property type="entry name" value="Helix-hairpin-Helix base-excision DNA repair enzymes (C-terminal)"/>
    <property type="match status" value="1"/>
</dbReference>
<evidence type="ECO:0000256" key="5">
    <source>
        <dbReference type="ARBA" id="ARBA00022801"/>
    </source>
</evidence>
<keyword evidence="11" id="KW-0732">Signal</keyword>
<dbReference type="Proteomes" id="UP000247409">
    <property type="component" value="Unassembled WGS sequence"/>
</dbReference>
<name>A0A2V3IFB4_9FLOR</name>
<feature type="compositionally biased region" description="Low complexity" evidence="10">
    <location>
        <begin position="42"/>
        <end position="57"/>
    </location>
</feature>
<keyword evidence="9" id="KW-0326">Glycosidase</keyword>
<comment type="similarity">
    <text evidence="1">Belongs to the Nth/MutY family.</text>
</comment>
<dbReference type="InterPro" id="IPR004036">
    <property type="entry name" value="Endonuclease-III-like_CS2"/>
</dbReference>
<protein>
    <submittedName>
        <fullName evidence="13">Endonuclease III</fullName>
    </submittedName>
</protein>
<evidence type="ECO:0000256" key="10">
    <source>
        <dbReference type="SAM" id="MobiDB-lite"/>
    </source>
</evidence>
<keyword evidence="13" id="KW-0540">Nuclease</keyword>
<dbReference type="OrthoDB" id="2099276at2759"/>
<dbReference type="PANTHER" id="PTHR10359">
    <property type="entry name" value="A/G-SPECIFIC ADENINE GLYCOSYLASE/ENDONUCLEASE III"/>
    <property type="match status" value="1"/>
</dbReference>
<dbReference type="GO" id="GO:0046872">
    <property type="term" value="F:metal ion binding"/>
    <property type="evidence" value="ECO:0007669"/>
    <property type="project" value="UniProtKB-KW"/>
</dbReference>
<dbReference type="HAMAP" id="MF_00942">
    <property type="entry name" value="Nth"/>
    <property type="match status" value="1"/>
</dbReference>
<dbReference type="FunFam" id="1.10.340.30:FF:000001">
    <property type="entry name" value="Endonuclease III"/>
    <property type="match status" value="1"/>
</dbReference>
<evidence type="ECO:0000313" key="14">
    <source>
        <dbReference type="Proteomes" id="UP000247409"/>
    </source>
</evidence>
<dbReference type="GO" id="GO:0003906">
    <property type="term" value="F:DNA-(apurinic or apyrimidinic site) endonuclease activity"/>
    <property type="evidence" value="ECO:0007669"/>
    <property type="project" value="InterPro"/>
</dbReference>
<dbReference type="InterPro" id="IPR023170">
    <property type="entry name" value="HhH_base_excis_C"/>
</dbReference>
<dbReference type="SMART" id="SM00478">
    <property type="entry name" value="ENDO3c"/>
    <property type="match status" value="1"/>
</dbReference>
<feature type="region of interest" description="Disordered" evidence="10">
    <location>
        <begin position="34"/>
        <end position="57"/>
    </location>
</feature>
<dbReference type="Pfam" id="PF00730">
    <property type="entry name" value="HhH-GPD"/>
    <property type="match status" value="1"/>
</dbReference>
<keyword evidence="3" id="KW-0479">Metal-binding</keyword>
<evidence type="ECO:0000256" key="9">
    <source>
        <dbReference type="ARBA" id="ARBA00023295"/>
    </source>
</evidence>
<evidence type="ECO:0000256" key="7">
    <source>
        <dbReference type="ARBA" id="ARBA00023014"/>
    </source>
</evidence>
<evidence type="ECO:0000259" key="12">
    <source>
        <dbReference type="SMART" id="SM00478"/>
    </source>
</evidence>
<feature type="compositionally biased region" description="Basic and acidic residues" evidence="10">
    <location>
        <begin position="362"/>
        <end position="375"/>
    </location>
</feature>
<proteinExistence type="inferred from homology"/>
<dbReference type="GO" id="GO:0000703">
    <property type="term" value="F:oxidized pyrimidine nucleobase lesion DNA N-glycosylase activity"/>
    <property type="evidence" value="ECO:0007669"/>
    <property type="project" value="UniProtKB-ARBA"/>
</dbReference>
<gene>
    <name evidence="13" type="ORF">BWQ96_09495</name>
</gene>
<keyword evidence="2" id="KW-0004">4Fe-4S</keyword>
<dbReference type="EMBL" id="NBIV01000260">
    <property type="protein sequence ID" value="PXF40785.1"/>
    <property type="molecule type" value="Genomic_DNA"/>
</dbReference>
<dbReference type="PANTHER" id="PTHR10359:SF18">
    <property type="entry name" value="ENDONUCLEASE III"/>
    <property type="match status" value="1"/>
</dbReference>
<sequence length="449" mass="49455">MRHLAFVALRPALVALRPALVALRPALIARLRPARPPPETMAKSSAAKAQPAAAPQSAAQRAAMLHKASLISRKLQQLYPQPPKTFLHHNDPFTLLVAVVLSAQSLDAKVNQVTPELFRIAPTPHKMAHLGAPRIQQLIQKIGLAPQKARNIAALSATICEHHHGHVPRTFDHLESLAGVGHKTASVVMMQAFNEPAFPVDTHIHRLACRWGCGDAKSVPKTERNLKLWFPHSSTWGELHTRIILFGREYCPARNHDMDACPVCSFAATDEARAANNANPKKFVAPVNHANPYSIRELPPSRVDSESDSHFTPTAVQKRRTTVKSTPKRRKATAPAAPNTKQLQNDQQNAATKPSTRRRKAAEKAHQPDVQVEKRPTRRRRTVQKQDQPSNDAGIAGSTKRAAPGTTRQTSVGSVENVQDRQQQKAEEMGEGRRTSSRLALKRKQKGLA</sequence>
<dbReference type="AlphaFoldDB" id="A0A2V3IFB4"/>
<keyword evidence="5" id="KW-0378">Hydrolase</keyword>
<comment type="caution">
    <text evidence="13">The sequence shown here is derived from an EMBL/GenBank/DDBJ whole genome shotgun (WGS) entry which is preliminary data.</text>
</comment>
<feature type="compositionally biased region" description="Basic and acidic residues" evidence="10">
    <location>
        <begin position="418"/>
        <end position="434"/>
    </location>
</feature>
<dbReference type="CDD" id="cd00056">
    <property type="entry name" value="ENDO3c"/>
    <property type="match status" value="1"/>
</dbReference>
<dbReference type="GO" id="GO:0051539">
    <property type="term" value="F:4 iron, 4 sulfur cluster binding"/>
    <property type="evidence" value="ECO:0007669"/>
    <property type="project" value="UniProtKB-KW"/>
</dbReference>
<dbReference type="InterPro" id="IPR011257">
    <property type="entry name" value="DNA_glycosylase"/>
</dbReference>
<keyword evidence="6" id="KW-0408">Iron</keyword>
<keyword evidence="7" id="KW-0411">Iron-sulfur</keyword>
<feature type="chain" id="PRO_5015933344" evidence="11">
    <location>
        <begin position="16"/>
        <end position="449"/>
    </location>
</feature>
<dbReference type="PROSITE" id="PS01155">
    <property type="entry name" value="ENDONUCLEASE_III_2"/>
    <property type="match status" value="1"/>
</dbReference>